<comment type="pathway">
    <text evidence="2">Organic acid metabolism; glycolate biosynthesis; glycolate from 2-phosphoglycolate: step 1/1.</text>
</comment>
<sequence>MSDFPFAIVGFDLDGTLVDSSLDLGVAVNHALSLAGRPPVPAEDVRHLIGGGARKMLERALDRTGGPIAAEDFDPLFASLLTFYADHIADFTRPYDGCLSSLDALSARGVKLAVCTNKVEVLARKLLDELGMTDRFACILGGDSMGPGRGKPQPDMIEEAIRQCGGGRFAMIGDSSFDTGAARAAGVPSVVLSFGFNDMAPADMGGNALIDHFDELVTVLERL</sequence>
<keyword evidence="5" id="KW-0378">Hydrolase</keyword>
<keyword evidence="6" id="KW-1185">Reference proteome</keyword>
<comment type="catalytic activity">
    <reaction evidence="1">
        <text>2-phosphoglycolate + H2O = glycolate + phosphate</text>
        <dbReference type="Rhea" id="RHEA:14369"/>
        <dbReference type="ChEBI" id="CHEBI:15377"/>
        <dbReference type="ChEBI" id="CHEBI:29805"/>
        <dbReference type="ChEBI" id="CHEBI:43474"/>
        <dbReference type="ChEBI" id="CHEBI:58033"/>
        <dbReference type="EC" id="3.1.3.18"/>
    </reaction>
</comment>
<evidence type="ECO:0000256" key="1">
    <source>
        <dbReference type="ARBA" id="ARBA00000830"/>
    </source>
</evidence>
<gene>
    <name evidence="5" type="ORF">GRI97_05500</name>
</gene>
<dbReference type="SFLD" id="SFLDS00003">
    <property type="entry name" value="Haloacid_Dehalogenase"/>
    <property type="match status" value="1"/>
</dbReference>
<dbReference type="RefSeq" id="WP_161390082.1">
    <property type="nucleotide sequence ID" value="NZ_JBHSCP010000001.1"/>
</dbReference>
<dbReference type="Proteomes" id="UP000469430">
    <property type="component" value="Unassembled WGS sequence"/>
</dbReference>
<dbReference type="EMBL" id="WTYJ01000001">
    <property type="protein sequence ID" value="MXO98440.1"/>
    <property type="molecule type" value="Genomic_DNA"/>
</dbReference>
<protein>
    <recommendedName>
        <fullName evidence="4">phosphoglycolate phosphatase</fullName>
        <ecNumber evidence="4">3.1.3.18</ecNumber>
    </recommendedName>
</protein>
<dbReference type="OrthoDB" id="9793014at2"/>
<dbReference type="GO" id="GO:0005829">
    <property type="term" value="C:cytosol"/>
    <property type="evidence" value="ECO:0007669"/>
    <property type="project" value="TreeGrafter"/>
</dbReference>
<dbReference type="SFLD" id="SFLDG01129">
    <property type="entry name" value="C1.5:_HAD__Beta-PGM__Phosphata"/>
    <property type="match status" value="1"/>
</dbReference>
<dbReference type="GO" id="GO:0008967">
    <property type="term" value="F:phosphoglycolate phosphatase activity"/>
    <property type="evidence" value="ECO:0007669"/>
    <property type="project" value="UniProtKB-EC"/>
</dbReference>
<dbReference type="PANTHER" id="PTHR43434:SF1">
    <property type="entry name" value="PHOSPHOGLYCOLATE PHOSPHATASE"/>
    <property type="match status" value="1"/>
</dbReference>
<dbReference type="Gene3D" id="3.40.50.1000">
    <property type="entry name" value="HAD superfamily/HAD-like"/>
    <property type="match status" value="1"/>
</dbReference>
<dbReference type="EC" id="3.1.3.18" evidence="4"/>
<evidence type="ECO:0000256" key="2">
    <source>
        <dbReference type="ARBA" id="ARBA00004818"/>
    </source>
</evidence>
<dbReference type="Gene3D" id="1.10.150.240">
    <property type="entry name" value="Putative phosphatase, domain 2"/>
    <property type="match status" value="1"/>
</dbReference>
<dbReference type="InterPro" id="IPR023198">
    <property type="entry name" value="PGP-like_dom2"/>
</dbReference>
<dbReference type="AlphaFoldDB" id="A0A6I4TT98"/>
<evidence type="ECO:0000313" key="6">
    <source>
        <dbReference type="Proteomes" id="UP000469430"/>
    </source>
</evidence>
<reference evidence="5 6" key="1">
    <citation type="submission" date="2019-12" db="EMBL/GenBank/DDBJ databases">
        <title>Genomic-based taxomic classification of the family Erythrobacteraceae.</title>
        <authorList>
            <person name="Xu L."/>
        </authorList>
    </citation>
    <scope>NUCLEOTIDE SEQUENCE [LARGE SCALE GENOMIC DNA]</scope>
    <source>
        <strain evidence="5 6">S36</strain>
    </source>
</reference>
<comment type="caution">
    <text evidence="5">The sequence shown here is derived from an EMBL/GenBank/DDBJ whole genome shotgun (WGS) entry which is preliminary data.</text>
</comment>
<accession>A0A6I4TT98</accession>
<dbReference type="InterPro" id="IPR023214">
    <property type="entry name" value="HAD_sf"/>
</dbReference>
<evidence type="ECO:0000313" key="5">
    <source>
        <dbReference type="EMBL" id="MXO98440.1"/>
    </source>
</evidence>
<evidence type="ECO:0000256" key="4">
    <source>
        <dbReference type="ARBA" id="ARBA00013078"/>
    </source>
</evidence>
<dbReference type="GO" id="GO:0006281">
    <property type="term" value="P:DNA repair"/>
    <property type="evidence" value="ECO:0007669"/>
    <property type="project" value="TreeGrafter"/>
</dbReference>
<comment type="similarity">
    <text evidence="3">Belongs to the HAD-like hydrolase superfamily. CbbY/CbbZ/Gph/YieH family.</text>
</comment>
<dbReference type="PANTHER" id="PTHR43434">
    <property type="entry name" value="PHOSPHOGLYCOLATE PHOSPHATASE"/>
    <property type="match status" value="1"/>
</dbReference>
<proteinExistence type="inferred from homology"/>
<dbReference type="InterPro" id="IPR036412">
    <property type="entry name" value="HAD-like_sf"/>
</dbReference>
<evidence type="ECO:0000256" key="3">
    <source>
        <dbReference type="ARBA" id="ARBA00006171"/>
    </source>
</evidence>
<dbReference type="Pfam" id="PF00702">
    <property type="entry name" value="Hydrolase"/>
    <property type="match status" value="1"/>
</dbReference>
<name>A0A6I4TT98_9SPHN</name>
<dbReference type="InterPro" id="IPR050155">
    <property type="entry name" value="HAD-like_hydrolase_sf"/>
</dbReference>
<dbReference type="SUPFAM" id="SSF56784">
    <property type="entry name" value="HAD-like"/>
    <property type="match status" value="1"/>
</dbReference>
<organism evidence="5 6">
    <name type="scientific">Croceibacterium xixiisoli</name>
    <dbReference type="NCBI Taxonomy" id="1476466"/>
    <lineage>
        <taxon>Bacteria</taxon>
        <taxon>Pseudomonadati</taxon>
        <taxon>Pseudomonadota</taxon>
        <taxon>Alphaproteobacteria</taxon>
        <taxon>Sphingomonadales</taxon>
        <taxon>Erythrobacteraceae</taxon>
        <taxon>Croceibacterium</taxon>
    </lineage>
</organism>